<evidence type="ECO:0000313" key="2">
    <source>
        <dbReference type="EnsemblPlants" id="OB11G21260.1"/>
    </source>
</evidence>
<protein>
    <submittedName>
        <fullName evidence="2">Uncharacterized protein</fullName>
    </submittedName>
</protein>
<name>J3N8J0_ORYBR</name>
<dbReference type="AlphaFoldDB" id="J3N8J0"/>
<evidence type="ECO:0000313" key="3">
    <source>
        <dbReference type="Proteomes" id="UP000006038"/>
    </source>
</evidence>
<dbReference type="Gramene" id="OB11G21260.1">
    <property type="protein sequence ID" value="OB11G21260.1"/>
    <property type="gene ID" value="OB11G21260"/>
</dbReference>
<accession>J3N8J0</accession>
<keyword evidence="3" id="KW-1185">Reference proteome</keyword>
<feature type="compositionally biased region" description="Low complexity" evidence="1">
    <location>
        <begin position="1"/>
        <end position="19"/>
    </location>
</feature>
<reference evidence="2" key="1">
    <citation type="journal article" date="2013" name="Nat. Commun.">
        <title>Whole-genome sequencing of Oryza brachyantha reveals mechanisms underlying Oryza genome evolution.</title>
        <authorList>
            <person name="Chen J."/>
            <person name="Huang Q."/>
            <person name="Gao D."/>
            <person name="Wang J."/>
            <person name="Lang Y."/>
            <person name="Liu T."/>
            <person name="Li B."/>
            <person name="Bai Z."/>
            <person name="Luis Goicoechea J."/>
            <person name="Liang C."/>
            <person name="Chen C."/>
            <person name="Zhang W."/>
            <person name="Sun S."/>
            <person name="Liao Y."/>
            <person name="Zhang X."/>
            <person name="Yang L."/>
            <person name="Song C."/>
            <person name="Wang M."/>
            <person name="Shi J."/>
            <person name="Liu G."/>
            <person name="Liu J."/>
            <person name="Zhou H."/>
            <person name="Zhou W."/>
            <person name="Yu Q."/>
            <person name="An N."/>
            <person name="Chen Y."/>
            <person name="Cai Q."/>
            <person name="Wang B."/>
            <person name="Liu B."/>
            <person name="Min J."/>
            <person name="Huang Y."/>
            <person name="Wu H."/>
            <person name="Li Z."/>
            <person name="Zhang Y."/>
            <person name="Yin Y."/>
            <person name="Song W."/>
            <person name="Jiang J."/>
            <person name="Jackson S.A."/>
            <person name="Wing R.A."/>
            <person name="Wang J."/>
            <person name="Chen M."/>
        </authorList>
    </citation>
    <scope>NUCLEOTIDE SEQUENCE [LARGE SCALE GENOMIC DNA]</scope>
    <source>
        <strain evidence="2">cv. IRGC 101232</strain>
    </source>
</reference>
<dbReference type="PANTHER" id="PTHR35132">
    <property type="entry name" value="SERINE/ARGININE REPETITIVE MATRIX-LIKE PROTEIN"/>
    <property type="match status" value="1"/>
</dbReference>
<proteinExistence type="predicted"/>
<reference evidence="2" key="2">
    <citation type="submission" date="2013-04" db="UniProtKB">
        <authorList>
            <consortium name="EnsemblPlants"/>
        </authorList>
    </citation>
    <scope>IDENTIFICATION</scope>
</reference>
<dbReference type="EnsemblPlants" id="OB11G21260.1">
    <property type="protein sequence ID" value="OB11G21260.1"/>
    <property type="gene ID" value="OB11G21260"/>
</dbReference>
<feature type="region of interest" description="Disordered" evidence="1">
    <location>
        <begin position="1"/>
        <end position="22"/>
    </location>
</feature>
<dbReference type="Proteomes" id="UP000006038">
    <property type="component" value="Chromosome 11"/>
</dbReference>
<organism evidence="2">
    <name type="scientific">Oryza brachyantha</name>
    <name type="common">malo sina</name>
    <dbReference type="NCBI Taxonomy" id="4533"/>
    <lineage>
        <taxon>Eukaryota</taxon>
        <taxon>Viridiplantae</taxon>
        <taxon>Streptophyta</taxon>
        <taxon>Embryophyta</taxon>
        <taxon>Tracheophyta</taxon>
        <taxon>Spermatophyta</taxon>
        <taxon>Magnoliopsida</taxon>
        <taxon>Liliopsida</taxon>
        <taxon>Poales</taxon>
        <taxon>Poaceae</taxon>
        <taxon>BOP clade</taxon>
        <taxon>Oryzoideae</taxon>
        <taxon>Oryzeae</taxon>
        <taxon>Oryzinae</taxon>
        <taxon>Oryza</taxon>
    </lineage>
</organism>
<evidence type="ECO:0000256" key="1">
    <source>
        <dbReference type="SAM" id="MobiDB-lite"/>
    </source>
</evidence>
<sequence length="95" mass="9561">MAAAGAQRRRSSASSSSASPEFRFWPVDADPAASPSCADEIFSGGLILPRLPLPVPRRAFDGDAAPACPEPSAAAAGGDFGMLCDDDDDASGGCC</sequence>
<dbReference type="HOGENOM" id="CLU_2376192_0_0_1"/>
<dbReference type="PANTHER" id="PTHR35132:SF1">
    <property type="entry name" value="SERINE_ARGININE REPETITIVE MATRIX-LIKE PROTEIN"/>
    <property type="match status" value="1"/>
</dbReference>